<accession>A0A7C5Q761</accession>
<organism evidence="5">
    <name type="scientific">Caldiarchaeum subterraneum</name>
    <dbReference type="NCBI Taxonomy" id="311458"/>
    <lineage>
        <taxon>Archaea</taxon>
        <taxon>Nitrososphaerota</taxon>
        <taxon>Candidatus Caldarchaeales</taxon>
        <taxon>Candidatus Caldarchaeaceae</taxon>
        <taxon>Candidatus Caldarchaeum</taxon>
    </lineage>
</organism>
<dbReference type="GO" id="GO:0005737">
    <property type="term" value="C:cytoplasm"/>
    <property type="evidence" value="ECO:0007669"/>
    <property type="project" value="UniProtKB-SubCell"/>
</dbReference>
<protein>
    <recommendedName>
        <fullName evidence="3">DNA-directed RNA polymerase subunit Rpo11</fullName>
        <ecNumber evidence="3">2.7.7.6</ecNumber>
    </recommendedName>
    <alternativeName>
        <fullName evidence="3">DNA-directed RNA polymerase subunit L</fullName>
    </alternativeName>
</protein>
<keyword evidence="3" id="KW-0963">Cytoplasm</keyword>
<evidence type="ECO:0000313" key="5">
    <source>
        <dbReference type="EMBL" id="HHK67826.1"/>
    </source>
</evidence>
<keyword evidence="1 3" id="KW-0240">DNA-directed RNA polymerase</keyword>
<comment type="similarity">
    <text evidence="3">Belongs to the archaeal Rpo11/eukaryotic RPB11/RPC19 RNA polymerase subunit family.</text>
</comment>
<dbReference type="EC" id="2.7.7.6" evidence="3"/>
<dbReference type="GO" id="GO:0046983">
    <property type="term" value="F:protein dimerization activity"/>
    <property type="evidence" value="ECO:0007669"/>
    <property type="project" value="InterPro"/>
</dbReference>
<dbReference type="GO" id="GO:0000428">
    <property type="term" value="C:DNA-directed RNA polymerase complex"/>
    <property type="evidence" value="ECO:0007669"/>
    <property type="project" value="UniProtKB-KW"/>
</dbReference>
<dbReference type="Pfam" id="PF13656">
    <property type="entry name" value="RNA_pol_L_2"/>
    <property type="match status" value="1"/>
</dbReference>
<dbReference type="HAMAP" id="MF_00261">
    <property type="entry name" value="RNApol_arch_Rpo11"/>
    <property type="match status" value="1"/>
</dbReference>
<dbReference type="SUPFAM" id="SSF55257">
    <property type="entry name" value="RBP11-like subunits of RNA polymerase"/>
    <property type="match status" value="1"/>
</dbReference>
<evidence type="ECO:0000256" key="1">
    <source>
        <dbReference type="ARBA" id="ARBA00022478"/>
    </source>
</evidence>
<keyword evidence="3" id="KW-0808">Transferase</keyword>
<evidence type="ECO:0000256" key="3">
    <source>
        <dbReference type="HAMAP-Rule" id="MF_00261"/>
    </source>
</evidence>
<keyword evidence="2 3" id="KW-0804">Transcription</keyword>
<dbReference type="InterPro" id="IPR036603">
    <property type="entry name" value="RBP11-like"/>
</dbReference>
<comment type="caution">
    <text evidence="5">The sequence shown here is derived from an EMBL/GenBank/DDBJ whole genome shotgun (WGS) entry which is preliminary data.</text>
</comment>
<dbReference type="AlphaFoldDB" id="A0A7C5Q761"/>
<feature type="domain" description="DNA-directed RNA polymerase RBP11-like dimerisation" evidence="4">
    <location>
        <begin position="30"/>
        <end position="100"/>
    </location>
</feature>
<sequence length="107" mass="11862">MRQLRASRRAGGRRLVKLRVLEEDESFILVEVVGEDQSLVGLVTETLNKQNGVLYAGYTLEHPLTGVITISMKVDPKITSPRDAIKKAFKELREVVGKLEAEAKSLG</sequence>
<dbReference type="Gene3D" id="3.30.1360.10">
    <property type="entry name" value="RNA polymerase, RBP11-like subunit"/>
    <property type="match status" value="1"/>
</dbReference>
<evidence type="ECO:0000259" key="4">
    <source>
        <dbReference type="Pfam" id="PF13656"/>
    </source>
</evidence>
<name>A0A7C5Q761_CALS0</name>
<gene>
    <name evidence="3" type="primary">rpo11</name>
    <name evidence="3" type="synonym">rpoL</name>
    <name evidence="5" type="ORF">ENM11_01540</name>
</gene>
<dbReference type="GO" id="GO:0003899">
    <property type="term" value="F:DNA-directed RNA polymerase activity"/>
    <property type="evidence" value="ECO:0007669"/>
    <property type="project" value="UniProtKB-UniRule"/>
</dbReference>
<dbReference type="EMBL" id="DRWN01000013">
    <property type="protein sequence ID" value="HHK67826.1"/>
    <property type="molecule type" value="Genomic_DNA"/>
</dbReference>
<reference evidence="5" key="1">
    <citation type="journal article" date="2020" name="mSystems">
        <title>Genome- and Community-Level Interaction Insights into Carbon Utilization and Element Cycling Functions of Hydrothermarchaeota in Hydrothermal Sediment.</title>
        <authorList>
            <person name="Zhou Z."/>
            <person name="Liu Y."/>
            <person name="Xu W."/>
            <person name="Pan J."/>
            <person name="Luo Z.H."/>
            <person name="Li M."/>
        </authorList>
    </citation>
    <scope>NUCLEOTIDE SEQUENCE [LARGE SCALE GENOMIC DNA]</scope>
    <source>
        <strain evidence="5">SpSt-1056</strain>
    </source>
</reference>
<dbReference type="InterPro" id="IPR009025">
    <property type="entry name" value="RBP11-like_dimer"/>
</dbReference>
<dbReference type="CDD" id="cd06927">
    <property type="entry name" value="RNAP_L"/>
    <property type="match status" value="1"/>
</dbReference>
<comment type="subunit">
    <text evidence="3">Part of the RNA polymerase complex.</text>
</comment>
<keyword evidence="3" id="KW-0548">Nucleotidyltransferase</keyword>
<comment type="function">
    <text evidence="3">DNA-dependent RNA polymerase (RNAP) catalyzes the transcription of DNA into RNA using the four ribonucleoside triphosphates as substrates.</text>
</comment>
<evidence type="ECO:0000256" key="2">
    <source>
        <dbReference type="ARBA" id="ARBA00023163"/>
    </source>
</evidence>
<comment type="catalytic activity">
    <reaction evidence="3">
        <text>RNA(n) + a ribonucleoside 5'-triphosphate = RNA(n+1) + diphosphate</text>
        <dbReference type="Rhea" id="RHEA:21248"/>
        <dbReference type="Rhea" id="RHEA-COMP:14527"/>
        <dbReference type="Rhea" id="RHEA-COMP:17342"/>
        <dbReference type="ChEBI" id="CHEBI:33019"/>
        <dbReference type="ChEBI" id="CHEBI:61557"/>
        <dbReference type="ChEBI" id="CHEBI:140395"/>
        <dbReference type="EC" id="2.7.7.6"/>
    </reaction>
</comment>
<dbReference type="GO" id="GO:0006351">
    <property type="term" value="P:DNA-templated transcription"/>
    <property type="evidence" value="ECO:0007669"/>
    <property type="project" value="UniProtKB-UniRule"/>
</dbReference>
<proteinExistence type="inferred from homology"/>
<dbReference type="InterPro" id="IPR022905">
    <property type="entry name" value="Rpo11-like"/>
</dbReference>
<comment type="subcellular location">
    <subcellularLocation>
        <location evidence="3">Cytoplasm</location>
    </subcellularLocation>
</comment>